<gene>
    <name evidence="1" type="ORF">CGGC5_v006296</name>
</gene>
<comment type="caution">
    <text evidence="1">The sequence shown here is derived from an EMBL/GenBank/DDBJ whole genome shotgun (WGS) entry which is preliminary data.</text>
</comment>
<sequence length="67" mass="7846">MIGNWKDGTRERREPRTDGMCFKVFNFQAPRNNSRVSRSGLKCYVACNFDFVSWDFGQLRYFDLGPG</sequence>
<evidence type="ECO:0000313" key="2">
    <source>
        <dbReference type="Proteomes" id="UP000011096"/>
    </source>
</evidence>
<accession>A0A7J6JA07</accession>
<protein>
    <submittedName>
        <fullName evidence="1">Uncharacterized protein</fullName>
    </submittedName>
</protein>
<name>A0A7J6JA07_COLFN</name>
<dbReference type="RefSeq" id="XP_066009076.1">
    <property type="nucleotide sequence ID" value="XM_066151676.1"/>
</dbReference>
<organism evidence="1 2">
    <name type="scientific">Colletotrichum fructicola (strain Nara gc5)</name>
    <name type="common">Anthracnose fungus</name>
    <name type="synonym">Colletotrichum gloeosporioides (strain Nara gc5)</name>
    <dbReference type="NCBI Taxonomy" id="1213859"/>
    <lineage>
        <taxon>Eukaryota</taxon>
        <taxon>Fungi</taxon>
        <taxon>Dikarya</taxon>
        <taxon>Ascomycota</taxon>
        <taxon>Pezizomycotina</taxon>
        <taxon>Sordariomycetes</taxon>
        <taxon>Hypocreomycetidae</taxon>
        <taxon>Glomerellales</taxon>
        <taxon>Glomerellaceae</taxon>
        <taxon>Colletotrichum</taxon>
        <taxon>Colletotrichum gloeosporioides species complex</taxon>
    </lineage>
</organism>
<dbReference type="InParanoid" id="A0A7J6JA07"/>
<evidence type="ECO:0000313" key="1">
    <source>
        <dbReference type="EMBL" id="KAF4486573.1"/>
    </source>
</evidence>
<reference evidence="1 2" key="2">
    <citation type="submission" date="2020-04" db="EMBL/GenBank/DDBJ databases">
        <title>Genome sequencing and assembly of multiple isolates from the Colletotrichum gloeosporioides species complex.</title>
        <authorList>
            <person name="Gan P."/>
            <person name="Shirasu K."/>
        </authorList>
    </citation>
    <scope>NUCLEOTIDE SEQUENCE [LARGE SCALE GENOMIC DNA]</scope>
    <source>
        <strain evidence="1 2">Nara gc5</strain>
    </source>
</reference>
<dbReference type="EMBL" id="ANPB02000003">
    <property type="protein sequence ID" value="KAF4486573.1"/>
    <property type="molecule type" value="Genomic_DNA"/>
</dbReference>
<keyword evidence="2" id="KW-1185">Reference proteome</keyword>
<reference evidence="1 2" key="1">
    <citation type="submission" date="2012-08" db="EMBL/GenBank/DDBJ databases">
        <authorList>
            <person name="Gan P.H.P."/>
            <person name="Ikeda K."/>
            <person name="Irieda H."/>
            <person name="Narusaka M."/>
            <person name="O'Connell R.J."/>
            <person name="Narusaka Y."/>
            <person name="Takano Y."/>
            <person name="Kubo Y."/>
            <person name="Shirasu K."/>
        </authorList>
    </citation>
    <scope>NUCLEOTIDE SEQUENCE [LARGE SCALE GENOMIC DNA]</scope>
    <source>
        <strain evidence="1 2">Nara gc5</strain>
    </source>
</reference>
<dbReference type="AlphaFoldDB" id="A0A7J6JA07"/>
<dbReference type="GeneID" id="90979906"/>
<proteinExistence type="predicted"/>
<dbReference type="Proteomes" id="UP000011096">
    <property type="component" value="Unassembled WGS sequence"/>
</dbReference>